<protein>
    <submittedName>
        <fullName evidence="2">Uncharacterized protein</fullName>
    </submittedName>
</protein>
<organism evidence="2 3">
    <name type="scientific">Mytilus coruscus</name>
    <name type="common">Sea mussel</name>
    <dbReference type="NCBI Taxonomy" id="42192"/>
    <lineage>
        <taxon>Eukaryota</taxon>
        <taxon>Metazoa</taxon>
        <taxon>Spiralia</taxon>
        <taxon>Lophotrochozoa</taxon>
        <taxon>Mollusca</taxon>
        <taxon>Bivalvia</taxon>
        <taxon>Autobranchia</taxon>
        <taxon>Pteriomorphia</taxon>
        <taxon>Mytilida</taxon>
        <taxon>Mytiloidea</taxon>
        <taxon>Mytilidae</taxon>
        <taxon>Mytilinae</taxon>
        <taxon>Mytilus</taxon>
    </lineage>
</organism>
<evidence type="ECO:0000313" key="3">
    <source>
        <dbReference type="Proteomes" id="UP000507470"/>
    </source>
</evidence>
<dbReference type="AlphaFoldDB" id="A0A6J8AKN3"/>
<dbReference type="Proteomes" id="UP000507470">
    <property type="component" value="Unassembled WGS sequence"/>
</dbReference>
<keyword evidence="3" id="KW-1185">Reference proteome</keyword>
<name>A0A6J8AKN3_MYTCO</name>
<gene>
    <name evidence="2" type="ORF">MCOR_8827</name>
</gene>
<proteinExistence type="predicted"/>
<feature type="region of interest" description="Disordered" evidence="1">
    <location>
        <begin position="201"/>
        <end position="225"/>
    </location>
</feature>
<evidence type="ECO:0000256" key="1">
    <source>
        <dbReference type="SAM" id="MobiDB-lite"/>
    </source>
</evidence>
<sequence>MSIPRKTSIDRRGVKSLFIKTVPKIILDGSETDGIGSQMPHSRSAGELAMCLDFPPESGLSRQYQSSSGLSMESRNQIDIYCSPRMHRKTFNINNGYQDEDFSWLETTDPSHSQNALGVGSRLGSAFSLTSEYTSRSIGLISNDSSSDSTQFTDKIEQIKQKQSLLRRYLSNPEKPAEDKENMVQRSTQSVNNLHNKTEHFEESISDDSMAEPVPTSGSDSIPNEASELRRQRYENDSDNNSHLVTMITDDIHVKEGRIRQWLTSIGNQE</sequence>
<dbReference type="OrthoDB" id="6095622at2759"/>
<dbReference type="EMBL" id="CACVKT020001611">
    <property type="protein sequence ID" value="CAC5369741.1"/>
    <property type="molecule type" value="Genomic_DNA"/>
</dbReference>
<accession>A0A6J8AKN3</accession>
<evidence type="ECO:0000313" key="2">
    <source>
        <dbReference type="EMBL" id="CAC5369741.1"/>
    </source>
</evidence>
<reference evidence="2 3" key="1">
    <citation type="submission" date="2020-06" db="EMBL/GenBank/DDBJ databases">
        <authorList>
            <person name="Li R."/>
            <person name="Bekaert M."/>
        </authorList>
    </citation>
    <scope>NUCLEOTIDE SEQUENCE [LARGE SCALE GENOMIC DNA]</scope>
    <source>
        <strain evidence="3">wild</strain>
    </source>
</reference>